<dbReference type="AlphaFoldDB" id="A0AA38U6D9"/>
<evidence type="ECO:0000313" key="2">
    <source>
        <dbReference type="Proteomes" id="UP001172457"/>
    </source>
</evidence>
<comment type="caution">
    <text evidence="1">The sequence shown here is derived from an EMBL/GenBank/DDBJ whole genome shotgun (WGS) entry which is preliminary data.</text>
</comment>
<accession>A0AA38U6D9</accession>
<sequence length="86" mass="9383">MPSPLPHQTAPSPAYRGGVTAGMPAAPLCKPSQCGWPNRTTMRHRSRTSCHKKLAMSPKLVKYGRSGSVEFDNKITPIYLQVLGSF</sequence>
<proteinExistence type="predicted"/>
<dbReference type="EMBL" id="JARYMX010000001">
    <property type="protein sequence ID" value="KAJ9568016.1"/>
    <property type="molecule type" value="Genomic_DNA"/>
</dbReference>
<evidence type="ECO:0000313" key="1">
    <source>
        <dbReference type="EMBL" id="KAJ9568016.1"/>
    </source>
</evidence>
<gene>
    <name evidence="1" type="ORF">OSB04_003982</name>
</gene>
<protein>
    <submittedName>
        <fullName evidence="1">Uncharacterized protein</fullName>
    </submittedName>
</protein>
<organism evidence="1 2">
    <name type="scientific">Centaurea solstitialis</name>
    <name type="common">yellow star-thistle</name>
    <dbReference type="NCBI Taxonomy" id="347529"/>
    <lineage>
        <taxon>Eukaryota</taxon>
        <taxon>Viridiplantae</taxon>
        <taxon>Streptophyta</taxon>
        <taxon>Embryophyta</taxon>
        <taxon>Tracheophyta</taxon>
        <taxon>Spermatophyta</taxon>
        <taxon>Magnoliopsida</taxon>
        <taxon>eudicotyledons</taxon>
        <taxon>Gunneridae</taxon>
        <taxon>Pentapetalae</taxon>
        <taxon>asterids</taxon>
        <taxon>campanulids</taxon>
        <taxon>Asterales</taxon>
        <taxon>Asteraceae</taxon>
        <taxon>Carduoideae</taxon>
        <taxon>Cardueae</taxon>
        <taxon>Centaureinae</taxon>
        <taxon>Centaurea</taxon>
    </lineage>
</organism>
<dbReference type="Proteomes" id="UP001172457">
    <property type="component" value="Chromosome 1"/>
</dbReference>
<reference evidence="1" key="1">
    <citation type="submission" date="2023-03" db="EMBL/GenBank/DDBJ databases">
        <title>Chromosome-scale reference genome and RAD-based genetic map of yellow starthistle (Centaurea solstitialis) reveal putative structural variation and QTLs associated with invader traits.</title>
        <authorList>
            <person name="Reatini B."/>
            <person name="Cang F.A."/>
            <person name="Jiang Q."/>
            <person name="Mckibben M.T.W."/>
            <person name="Barker M.S."/>
            <person name="Rieseberg L.H."/>
            <person name="Dlugosch K.M."/>
        </authorList>
    </citation>
    <scope>NUCLEOTIDE SEQUENCE</scope>
    <source>
        <strain evidence="1">CAN-66</strain>
        <tissue evidence="1">Leaf</tissue>
    </source>
</reference>
<keyword evidence="2" id="KW-1185">Reference proteome</keyword>
<name>A0AA38U6D9_9ASTR</name>